<evidence type="ECO:0000313" key="3">
    <source>
        <dbReference type="EMBL" id="SJN32364.1"/>
    </source>
</evidence>
<dbReference type="EC" id="3.6.3.16" evidence="3"/>
<protein>
    <submittedName>
        <fullName evidence="3">Arsenical pump-driving ATPase</fullName>
        <ecNumber evidence="3">3.6.3.16</ecNumber>
    </submittedName>
</protein>
<dbReference type="Pfam" id="PF02374">
    <property type="entry name" value="ArsA_ATPase"/>
    <property type="match status" value="1"/>
</dbReference>
<gene>
    <name evidence="3" type="ORF">FM125_09005</name>
</gene>
<dbReference type="InterPro" id="IPR016300">
    <property type="entry name" value="ATPase_ArsA/GET3"/>
</dbReference>
<feature type="domain" description="AAA+ ATPase" evidence="2">
    <location>
        <begin position="16"/>
        <end position="247"/>
    </location>
</feature>
<dbReference type="PANTHER" id="PTHR10803">
    <property type="entry name" value="ARSENICAL PUMP-DRIVING ATPASE ARSENITE-TRANSLOCATING ATPASE"/>
    <property type="match status" value="1"/>
</dbReference>
<keyword evidence="3" id="KW-0378">Hydrolase</keyword>
<dbReference type="InterPro" id="IPR003593">
    <property type="entry name" value="AAA+_ATPase"/>
</dbReference>
<dbReference type="CDD" id="cd02035">
    <property type="entry name" value="ArsA"/>
    <property type="match status" value="1"/>
</dbReference>
<evidence type="ECO:0000259" key="2">
    <source>
        <dbReference type="SMART" id="SM00382"/>
    </source>
</evidence>
<dbReference type="PANTHER" id="PTHR10803:SF3">
    <property type="entry name" value="ATPASE GET3"/>
    <property type="match status" value="1"/>
</dbReference>
<proteinExistence type="inferred from homology"/>
<dbReference type="GO" id="GO:0016887">
    <property type="term" value="F:ATP hydrolysis activity"/>
    <property type="evidence" value="ECO:0007669"/>
    <property type="project" value="InterPro"/>
</dbReference>
<organism evidence="3 4">
    <name type="scientific">Micrococcus lylae</name>
    <dbReference type="NCBI Taxonomy" id="1273"/>
    <lineage>
        <taxon>Bacteria</taxon>
        <taxon>Bacillati</taxon>
        <taxon>Actinomycetota</taxon>
        <taxon>Actinomycetes</taxon>
        <taxon>Micrococcales</taxon>
        <taxon>Micrococcaceae</taxon>
        <taxon>Micrococcus</taxon>
    </lineage>
</organism>
<dbReference type="InterPro" id="IPR027417">
    <property type="entry name" value="P-loop_NTPase"/>
</dbReference>
<evidence type="ECO:0000256" key="1">
    <source>
        <dbReference type="ARBA" id="ARBA00011040"/>
    </source>
</evidence>
<reference evidence="3 4" key="1">
    <citation type="submission" date="2017-02" db="EMBL/GenBank/DDBJ databases">
        <authorList>
            <person name="Peterson S.W."/>
        </authorList>
    </citation>
    <scope>NUCLEOTIDE SEQUENCE [LARGE SCALE GENOMIC DNA]</scope>
    <source>
        <strain evidence="3 4">2B3F</strain>
    </source>
</reference>
<dbReference type="SMART" id="SM00382">
    <property type="entry name" value="AAA"/>
    <property type="match status" value="1"/>
</dbReference>
<comment type="similarity">
    <text evidence="1">Belongs to the arsA ATPase family.</text>
</comment>
<name>A0A1R4JK86_9MICC</name>
<accession>A0A1R4JK86</accession>
<dbReference type="Proteomes" id="UP000196230">
    <property type="component" value="Unassembled WGS sequence"/>
</dbReference>
<evidence type="ECO:0000313" key="4">
    <source>
        <dbReference type="Proteomes" id="UP000196230"/>
    </source>
</evidence>
<dbReference type="Gene3D" id="3.40.50.300">
    <property type="entry name" value="P-loop containing nucleotide triphosphate hydrolases"/>
    <property type="match status" value="1"/>
</dbReference>
<dbReference type="SUPFAM" id="SSF52540">
    <property type="entry name" value="P-loop containing nucleoside triphosphate hydrolases"/>
    <property type="match status" value="1"/>
</dbReference>
<dbReference type="NCBIfam" id="TIGR00345">
    <property type="entry name" value="GET3_arsA_TRC40"/>
    <property type="match status" value="1"/>
</dbReference>
<dbReference type="InterPro" id="IPR025723">
    <property type="entry name" value="ArsA/GET3_ATPase-like"/>
</dbReference>
<dbReference type="EMBL" id="FUKP01000063">
    <property type="protein sequence ID" value="SJN32364.1"/>
    <property type="molecule type" value="Genomic_DNA"/>
</dbReference>
<dbReference type="GO" id="GO:0005524">
    <property type="term" value="F:ATP binding"/>
    <property type="evidence" value="ECO:0007669"/>
    <property type="project" value="InterPro"/>
</dbReference>
<dbReference type="AlphaFoldDB" id="A0A1R4JK86"/>
<sequence>MGSTTTDTHLSAHLASREVVFFGGKGGVGKTTVASAAAAALAAAGRRVLVVSTDPAHNLGHLWDTQVGDSETELLTTEGGGAVVGLEVAPDAVAARHLDAVKDTVRGLMPEHLHREVDRYFRLAAASPGTHEAALLERISRIALEARERFDVVVFDTAPTGHTARLLELPTLMGAWADGLLARRDRTERFADAMRGLDGRRGLEGPRTAQERRDLRIREVLTERRRIFADMEALLTDGRRCAFVPVLTAERMPVLETVQLCRRLAEDRIAVAALVVNRRSPEDVGEVLAARARAEDGHVADLVRQVPHVPLVQVPWVDGEPTGPAAVQAIGRLLG</sequence>
<dbReference type="RefSeq" id="WP_087134367.1">
    <property type="nucleotide sequence ID" value="NZ_FUKP01000063.1"/>
</dbReference>